<feature type="compositionally biased region" description="Low complexity" evidence="1">
    <location>
        <begin position="832"/>
        <end position="850"/>
    </location>
</feature>
<feature type="region of interest" description="Disordered" evidence="1">
    <location>
        <begin position="367"/>
        <end position="398"/>
    </location>
</feature>
<accession>A0A8H4N0F3</accession>
<dbReference type="Proteomes" id="UP000572817">
    <property type="component" value="Unassembled WGS sequence"/>
</dbReference>
<sequence length="927" mass="101524">MSQHNDNSGEAPGNHQQAGAPGHEQQPSLPNHPTYEELARLLLQAELEQDAAPPTPRNAVYHPPFPSPSPPRHQPTANPPESSPSPGPAPTTPDPAAARPEHEQFCHNMRTWAPLLAHPPPAAFHPQTGALRRTWPARAFPAQVRVRDSVLRRQGAMRALGPHVLNVSDKYWAWLNEREAPAPVGAAERQRVRCDEVFDVEGGHSRGEDGKRCMERHDEVEEGFWMCGGCVCAQDRELSARAAWVIRYGPVVALCEQCAEEAVAALGYGVSGCVCDEGVRCLEHRIEHLEGLAGRLQEYSRTHQGLVAVEGGGVTREDDMPPSDQPSQGRGSNDEQSPRPRQPAHHRHLHLHRRASSDSGLVAGRVVHHHHHHHHGSSSQRSGDHSNDSDSPETLSPYGEPAATQVIALHASNQSRKLMDPRLLPDVRVSEAQERALFAMPALPPSAMTAQHKSWSQILLHPPAAAHRKDKIMRSWLSAAIPGEFRRNNNCLKQANGRLVHVGRAQLNISAAYWEWLANSDAPPHPASALFRRAVRCDEQHNRDGHSRDEQWFACPFEHAVTVRSDAAAAEWVASAHTYEHLVCAACEAAQPDHCSPLVRQMLTDGPLVAMCEACALAALQRHGPGHNGCECTRGAFGHLCLQHQHAEAAWLARRWLAYRARHHGPGGYDEQRARPVAVPYCRCGRVPVPRSRRPFAFWCAACSRAVLLPDADANPRWQRRKKPQRWLLPGNLPAADYAADWITRPSTAPPYEGQVVDPDDHRPAERRPRPAYPPRPRTPPLDILLHRPDDDAQRRRPPAAPGREPSSSPGVPLASLRRSGGPPLPSPLLGPLPTAAGGRADGTAAAAAGTKRHKSQWSVSSVGAVPEEEGAKVTHPKKAARQAAGGGSSGAWIPGLQLLRGLSTLEKPPVEKDQFGVVKREERMEE</sequence>
<evidence type="ECO:0000313" key="3">
    <source>
        <dbReference type="Proteomes" id="UP000572817"/>
    </source>
</evidence>
<feature type="compositionally biased region" description="Pro residues" evidence="1">
    <location>
        <begin position="771"/>
        <end position="780"/>
    </location>
</feature>
<evidence type="ECO:0000313" key="2">
    <source>
        <dbReference type="EMBL" id="KAF4302503.1"/>
    </source>
</evidence>
<dbReference type="AlphaFoldDB" id="A0A8H4N0F3"/>
<feature type="compositionally biased region" description="Basic residues" evidence="1">
    <location>
        <begin position="342"/>
        <end position="354"/>
    </location>
</feature>
<feature type="compositionally biased region" description="Basic and acidic residues" evidence="1">
    <location>
        <begin position="759"/>
        <end position="769"/>
    </location>
</feature>
<evidence type="ECO:0000256" key="1">
    <source>
        <dbReference type="SAM" id="MobiDB-lite"/>
    </source>
</evidence>
<feature type="compositionally biased region" description="Low complexity" evidence="1">
    <location>
        <begin position="40"/>
        <end position="52"/>
    </location>
</feature>
<comment type="caution">
    <text evidence="2">The sequence shown here is derived from an EMBL/GenBank/DDBJ whole genome shotgun (WGS) entry which is preliminary data.</text>
</comment>
<dbReference type="EMBL" id="WWBZ02000073">
    <property type="protein sequence ID" value="KAF4302503.1"/>
    <property type="molecule type" value="Genomic_DNA"/>
</dbReference>
<feature type="compositionally biased region" description="Low complexity" evidence="1">
    <location>
        <begin position="802"/>
        <end position="822"/>
    </location>
</feature>
<feature type="region of interest" description="Disordered" evidence="1">
    <location>
        <begin position="1"/>
        <end position="101"/>
    </location>
</feature>
<dbReference type="OrthoDB" id="3941743at2759"/>
<feature type="compositionally biased region" description="Basic and acidic residues" evidence="1">
    <location>
        <begin position="909"/>
        <end position="927"/>
    </location>
</feature>
<feature type="compositionally biased region" description="Basic residues" evidence="1">
    <location>
        <begin position="367"/>
        <end position="376"/>
    </location>
</feature>
<feature type="region of interest" description="Disordered" evidence="1">
    <location>
        <begin position="747"/>
        <end position="893"/>
    </location>
</feature>
<name>A0A8H4N0F3_9PEZI</name>
<reference evidence="2" key="1">
    <citation type="submission" date="2020-04" db="EMBL/GenBank/DDBJ databases">
        <title>Genome Assembly and Annotation of Botryosphaeria dothidea sdau 11-99, a Latent Pathogen of Apple Fruit Ring Rot in China.</title>
        <authorList>
            <person name="Yu C."/>
            <person name="Diao Y."/>
            <person name="Lu Q."/>
            <person name="Zhao J."/>
            <person name="Cui S."/>
            <person name="Peng C."/>
            <person name="He B."/>
            <person name="Liu H."/>
        </authorList>
    </citation>
    <scope>NUCLEOTIDE SEQUENCE [LARGE SCALE GENOMIC DNA]</scope>
    <source>
        <strain evidence="2">Sdau11-99</strain>
    </source>
</reference>
<protein>
    <submittedName>
        <fullName evidence="2">Uncharacterized protein</fullName>
    </submittedName>
</protein>
<feature type="compositionally biased region" description="Basic and acidic residues" evidence="1">
    <location>
        <begin position="785"/>
        <end position="795"/>
    </location>
</feature>
<feature type="compositionally biased region" description="Pro residues" evidence="1">
    <location>
        <begin position="63"/>
        <end position="93"/>
    </location>
</feature>
<organism evidence="2 3">
    <name type="scientific">Botryosphaeria dothidea</name>
    <dbReference type="NCBI Taxonomy" id="55169"/>
    <lineage>
        <taxon>Eukaryota</taxon>
        <taxon>Fungi</taxon>
        <taxon>Dikarya</taxon>
        <taxon>Ascomycota</taxon>
        <taxon>Pezizomycotina</taxon>
        <taxon>Dothideomycetes</taxon>
        <taxon>Dothideomycetes incertae sedis</taxon>
        <taxon>Botryosphaeriales</taxon>
        <taxon>Botryosphaeriaceae</taxon>
        <taxon>Botryosphaeria</taxon>
    </lineage>
</organism>
<feature type="region of interest" description="Disordered" evidence="1">
    <location>
        <begin position="313"/>
        <end position="355"/>
    </location>
</feature>
<feature type="region of interest" description="Disordered" evidence="1">
    <location>
        <begin position="905"/>
        <end position="927"/>
    </location>
</feature>
<proteinExistence type="predicted"/>
<keyword evidence="3" id="KW-1185">Reference proteome</keyword>
<gene>
    <name evidence="2" type="ORF">GTA08_BOTSDO09812</name>
</gene>